<feature type="transmembrane region" description="Helical" evidence="1">
    <location>
        <begin position="93"/>
        <end position="111"/>
    </location>
</feature>
<keyword evidence="1" id="KW-0812">Transmembrane</keyword>
<evidence type="ECO:0000256" key="1">
    <source>
        <dbReference type="SAM" id="Phobius"/>
    </source>
</evidence>
<evidence type="ECO:0000313" key="2">
    <source>
        <dbReference type="EMBL" id="MBW22212.1"/>
    </source>
</evidence>
<accession>A0A2M3Z105</accession>
<dbReference type="EMBL" id="GGFM01001461">
    <property type="protein sequence ID" value="MBW22212.1"/>
    <property type="molecule type" value="Transcribed_RNA"/>
</dbReference>
<proteinExistence type="predicted"/>
<organism evidence="2">
    <name type="scientific">Anopheles braziliensis</name>
    <dbReference type="NCBI Taxonomy" id="58242"/>
    <lineage>
        <taxon>Eukaryota</taxon>
        <taxon>Metazoa</taxon>
        <taxon>Ecdysozoa</taxon>
        <taxon>Arthropoda</taxon>
        <taxon>Hexapoda</taxon>
        <taxon>Insecta</taxon>
        <taxon>Pterygota</taxon>
        <taxon>Neoptera</taxon>
        <taxon>Endopterygota</taxon>
        <taxon>Diptera</taxon>
        <taxon>Nematocera</taxon>
        <taxon>Culicoidea</taxon>
        <taxon>Culicidae</taxon>
        <taxon>Anophelinae</taxon>
        <taxon>Anopheles</taxon>
    </lineage>
</organism>
<keyword evidence="1" id="KW-0472">Membrane</keyword>
<reference evidence="2" key="1">
    <citation type="submission" date="2018-01" db="EMBL/GenBank/DDBJ databases">
        <title>An insight into the sialome of Amazonian anophelines.</title>
        <authorList>
            <person name="Ribeiro J.M."/>
            <person name="Scarpassa V."/>
            <person name="Calvo E."/>
        </authorList>
    </citation>
    <scope>NUCLEOTIDE SEQUENCE</scope>
    <source>
        <tissue evidence="2">Salivary glands</tissue>
    </source>
</reference>
<name>A0A2M3Z105_9DIPT</name>
<protein>
    <submittedName>
        <fullName evidence="2">Putative succinate dehydrogenase</fullName>
    </submittedName>
</protein>
<keyword evidence="1" id="KW-1133">Transmembrane helix</keyword>
<feature type="transmembrane region" description="Helical" evidence="1">
    <location>
        <begin position="132"/>
        <end position="154"/>
    </location>
</feature>
<sequence length="194" mass="21925">MSNVYRHLSVGGPGTLGPAQEKVHQVGVGVNAIAAPLPIPDDRPLLQEDVAGNWLQFQGSRSAWRNGLRWMQLVYTLVSLAFCRPQYNDIAQWATLFLLCHSFVLSALLLVDHHTRGRCVRRRLPRLDWAKIELRYTVIVTLLLYPLSCGLTLSHKGYGSNVWCNWMSFVFTLKTSLLYGVDGWLQLQATYGPE</sequence>
<dbReference type="AlphaFoldDB" id="A0A2M3Z105"/>